<dbReference type="InterPro" id="IPR036779">
    <property type="entry name" value="LysM_dom_sf"/>
</dbReference>
<dbReference type="Gene3D" id="3.10.350.10">
    <property type="entry name" value="LysM domain"/>
    <property type="match status" value="1"/>
</dbReference>
<organism evidence="1 2">
    <name type="scientific">Candidatus Pullilachnospira stercoravium</name>
    <dbReference type="NCBI Taxonomy" id="2840913"/>
    <lineage>
        <taxon>Bacteria</taxon>
        <taxon>Bacillati</taxon>
        <taxon>Bacillota</taxon>
        <taxon>Clostridia</taxon>
        <taxon>Lachnospirales</taxon>
        <taxon>Lachnospiraceae</taxon>
        <taxon>Lachnospiraceae incertae sedis</taxon>
        <taxon>Candidatus Pullilachnospira</taxon>
    </lineage>
</organism>
<evidence type="ECO:0000313" key="1">
    <source>
        <dbReference type="EMBL" id="HIV12927.1"/>
    </source>
</evidence>
<name>A0A9D1T624_9FIRM</name>
<proteinExistence type="predicted"/>
<comment type="caution">
    <text evidence="1">The sequence shown here is derived from an EMBL/GenBank/DDBJ whole genome shotgun (WGS) entry which is preliminary data.</text>
</comment>
<sequence length="118" mass="14134">MKGTRRTYRKNRRMQRARRRMMVFGAVVLLTGLLVSALSAIQVHADTSEEEPRRYKYFTSVFVERDDTLWDLAAEYRTEEYADVREYVDEVMHINHLTDEQLQYGDWITVPYYSSELK</sequence>
<protein>
    <recommendedName>
        <fullName evidence="3">LysM domain-containing protein</fullName>
    </recommendedName>
</protein>
<dbReference type="Proteomes" id="UP000886723">
    <property type="component" value="Unassembled WGS sequence"/>
</dbReference>
<gene>
    <name evidence="1" type="ORF">IAA63_07285</name>
</gene>
<reference evidence="1" key="1">
    <citation type="submission" date="2020-10" db="EMBL/GenBank/DDBJ databases">
        <authorList>
            <person name="Gilroy R."/>
        </authorList>
    </citation>
    <scope>NUCLEOTIDE SEQUENCE</scope>
    <source>
        <strain evidence="1">ChiBcec2-4451</strain>
    </source>
</reference>
<accession>A0A9D1T624</accession>
<reference evidence="1" key="2">
    <citation type="journal article" date="2021" name="PeerJ">
        <title>Extensive microbial diversity within the chicken gut microbiome revealed by metagenomics and culture.</title>
        <authorList>
            <person name="Gilroy R."/>
            <person name="Ravi A."/>
            <person name="Getino M."/>
            <person name="Pursley I."/>
            <person name="Horton D.L."/>
            <person name="Alikhan N.F."/>
            <person name="Baker D."/>
            <person name="Gharbi K."/>
            <person name="Hall N."/>
            <person name="Watson M."/>
            <person name="Adriaenssens E.M."/>
            <person name="Foster-Nyarko E."/>
            <person name="Jarju S."/>
            <person name="Secka A."/>
            <person name="Antonio M."/>
            <person name="Oren A."/>
            <person name="Chaudhuri R.R."/>
            <person name="La Ragione R."/>
            <person name="Hildebrand F."/>
            <person name="Pallen M.J."/>
        </authorList>
    </citation>
    <scope>NUCLEOTIDE SEQUENCE</scope>
    <source>
        <strain evidence="1">ChiBcec2-4451</strain>
    </source>
</reference>
<dbReference type="EMBL" id="DVON01000160">
    <property type="protein sequence ID" value="HIV12927.1"/>
    <property type="molecule type" value="Genomic_DNA"/>
</dbReference>
<evidence type="ECO:0000313" key="2">
    <source>
        <dbReference type="Proteomes" id="UP000886723"/>
    </source>
</evidence>
<evidence type="ECO:0008006" key="3">
    <source>
        <dbReference type="Google" id="ProtNLM"/>
    </source>
</evidence>
<dbReference type="AlphaFoldDB" id="A0A9D1T624"/>